<evidence type="ECO:0000313" key="15">
    <source>
        <dbReference type="EMBL" id="KAG8551212.1"/>
    </source>
</evidence>
<dbReference type="GO" id="GO:0016226">
    <property type="term" value="P:iron-sulfur cluster assembly"/>
    <property type="evidence" value="ECO:0007669"/>
    <property type="project" value="UniProtKB-UniRule"/>
</dbReference>
<keyword evidence="4 12" id="KW-0963">Cytoplasm</keyword>
<dbReference type="PANTHER" id="PTHR12891">
    <property type="entry name" value="DNA REPAIR/TRANSCRIPTION PROTEIN MET18/MMS19"/>
    <property type="match status" value="1"/>
</dbReference>
<evidence type="ECO:0000256" key="1">
    <source>
        <dbReference type="ARBA" id="ARBA00004123"/>
    </source>
</evidence>
<comment type="similarity">
    <text evidence="3 12">Belongs to the MET18/MMS19 family.</text>
</comment>
<evidence type="ECO:0000256" key="9">
    <source>
        <dbReference type="ARBA" id="ARBA00023242"/>
    </source>
</evidence>
<comment type="subcellular location">
    <subcellularLocation>
        <location evidence="2 12">Cytoplasm</location>
        <location evidence="2 12">Cytoskeleton</location>
        <location evidence="2 12">Spindle</location>
    </subcellularLocation>
    <subcellularLocation>
        <location evidence="1 12">Nucleus</location>
    </subcellularLocation>
</comment>
<reference evidence="15" key="1">
    <citation type="thesis" date="2020" institute="ProQuest LLC" country="789 East Eisenhower Parkway, Ann Arbor, MI, USA">
        <title>Comparative Genomics and Chromosome Evolution.</title>
        <authorList>
            <person name="Mudd A.B."/>
        </authorList>
    </citation>
    <scope>NUCLEOTIDE SEQUENCE</scope>
    <source>
        <strain evidence="15">237g6f4</strain>
        <tissue evidence="15">Blood</tissue>
    </source>
</reference>
<keyword evidence="5" id="KW-0677">Repeat</keyword>
<keyword evidence="9 12" id="KW-0539">Nucleus</keyword>
<evidence type="ECO:0000259" key="14">
    <source>
        <dbReference type="Pfam" id="PF14500"/>
    </source>
</evidence>
<dbReference type="InterPro" id="IPR016024">
    <property type="entry name" value="ARM-type_fold"/>
</dbReference>
<dbReference type="InterPro" id="IPR011989">
    <property type="entry name" value="ARM-like"/>
</dbReference>
<dbReference type="EMBL" id="WNYA01000011">
    <property type="protein sequence ID" value="KAG8551211.1"/>
    <property type="molecule type" value="Genomic_DNA"/>
</dbReference>
<evidence type="ECO:0000256" key="4">
    <source>
        <dbReference type="ARBA" id="ARBA00022490"/>
    </source>
</evidence>
<keyword evidence="6 12" id="KW-0227">DNA damage</keyword>
<dbReference type="InterPro" id="IPR039920">
    <property type="entry name" value="MMS19"/>
</dbReference>
<evidence type="ECO:0000256" key="3">
    <source>
        <dbReference type="ARBA" id="ARBA00009340"/>
    </source>
</evidence>
<evidence type="ECO:0000256" key="11">
    <source>
        <dbReference type="ARBA" id="ARBA00064932"/>
    </source>
</evidence>
<proteinExistence type="inferred from homology"/>
<keyword evidence="8 12" id="KW-0206">Cytoskeleton</keyword>
<dbReference type="InterPro" id="IPR029240">
    <property type="entry name" value="MMS19_N"/>
</dbReference>
<dbReference type="GO" id="GO:0006281">
    <property type="term" value="P:DNA repair"/>
    <property type="evidence" value="ECO:0007669"/>
    <property type="project" value="UniProtKB-UniRule"/>
</dbReference>
<dbReference type="InterPro" id="IPR024687">
    <property type="entry name" value="MMS19_C"/>
</dbReference>
<name>A0AAV6ZPV5_ENGPU</name>
<evidence type="ECO:0000256" key="8">
    <source>
        <dbReference type="ARBA" id="ARBA00023212"/>
    </source>
</evidence>
<keyword evidence="7 12" id="KW-0234">DNA repair</keyword>
<protein>
    <recommendedName>
        <fullName evidence="12">MMS19 nucleotide excision repair protein</fullName>
    </recommendedName>
</protein>
<dbReference type="EMBL" id="WNYA01000011">
    <property type="protein sequence ID" value="KAG8551212.1"/>
    <property type="molecule type" value="Genomic_DNA"/>
</dbReference>
<dbReference type="Pfam" id="PF12460">
    <property type="entry name" value="MMS19_C"/>
    <property type="match status" value="1"/>
</dbReference>
<dbReference type="Pfam" id="PF14500">
    <property type="entry name" value="MMS19_N"/>
    <property type="match status" value="1"/>
</dbReference>
<dbReference type="AlphaFoldDB" id="A0AAV6ZPV5"/>
<evidence type="ECO:0000256" key="5">
    <source>
        <dbReference type="ARBA" id="ARBA00022737"/>
    </source>
</evidence>
<feature type="domain" description="MMS19 N-terminal" evidence="14">
    <location>
        <begin position="42"/>
        <end position="303"/>
    </location>
</feature>
<dbReference type="SUPFAM" id="SSF48371">
    <property type="entry name" value="ARM repeat"/>
    <property type="match status" value="2"/>
</dbReference>
<dbReference type="GO" id="GO:0005634">
    <property type="term" value="C:nucleus"/>
    <property type="evidence" value="ECO:0007669"/>
    <property type="project" value="UniProtKB-SubCell"/>
</dbReference>
<comment type="subunit">
    <text evidence="11 12">Component of the CIA complex.</text>
</comment>
<dbReference type="FunFam" id="1.25.10.10:FF:000114">
    <property type="entry name" value="MMS19 nucleotide excision repair protein homolog isoform X2"/>
    <property type="match status" value="1"/>
</dbReference>
<dbReference type="GO" id="GO:0071817">
    <property type="term" value="C:MMXD complex"/>
    <property type="evidence" value="ECO:0007669"/>
    <property type="project" value="TreeGrafter"/>
</dbReference>
<comment type="function">
    <text evidence="10 12">Key component of the cytosolic iron-sulfur protein assembly (CIA) complex, a multiprotein complex that mediates the incorporation of iron-sulfur cluster into apoproteins specifically involved in DNA metabolism and genomic integrity. In the CIA complex, MMS19 acts as an adapter between early-acting CIA components and a subset of cellular target iron-sulfur proteins.</text>
</comment>
<dbReference type="Gene3D" id="1.25.10.10">
    <property type="entry name" value="Leucine-rich Repeat Variant"/>
    <property type="match status" value="2"/>
</dbReference>
<evidence type="ECO:0000256" key="7">
    <source>
        <dbReference type="ARBA" id="ARBA00023204"/>
    </source>
</evidence>
<accession>A0AAV6ZPV5</accession>
<evidence type="ECO:0000259" key="13">
    <source>
        <dbReference type="Pfam" id="PF12460"/>
    </source>
</evidence>
<evidence type="ECO:0000256" key="10">
    <source>
        <dbReference type="ARBA" id="ARBA00053106"/>
    </source>
</evidence>
<comment type="caution">
    <text evidence="15">The sequence shown here is derived from an EMBL/GenBank/DDBJ whole genome shotgun (WGS) entry which is preliminary data.</text>
</comment>
<organism evidence="15 16">
    <name type="scientific">Engystomops pustulosus</name>
    <name type="common">Tungara frog</name>
    <name type="synonym">Physalaemus pustulosus</name>
    <dbReference type="NCBI Taxonomy" id="76066"/>
    <lineage>
        <taxon>Eukaryota</taxon>
        <taxon>Metazoa</taxon>
        <taxon>Chordata</taxon>
        <taxon>Craniata</taxon>
        <taxon>Vertebrata</taxon>
        <taxon>Euteleostomi</taxon>
        <taxon>Amphibia</taxon>
        <taxon>Batrachia</taxon>
        <taxon>Anura</taxon>
        <taxon>Neobatrachia</taxon>
        <taxon>Hyloidea</taxon>
        <taxon>Leptodactylidae</taxon>
        <taxon>Leiuperinae</taxon>
        <taxon>Engystomops</taxon>
    </lineage>
</organism>
<evidence type="ECO:0000256" key="6">
    <source>
        <dbReference type="ARBA" id="ARBA00022763"/>
    </source>
</evidence>
<sequence length="1022" mass="112278">MAEAQDSLLGLVEEFVSGQQDSKAAEVAAGVKDGLFTVLQLVEALGSCLANTEPRTRGRGVQLLSQVLLQCYANLREKEVEVLVVFYENRLKDHHVITPHVLQGLKALSMSVVFPPGLAVSVLKSVFQEIHVQSLMQLDRHTVYTIITNFMNNREEELKSLGADFTFGFIQVMDGEKDPRNLLVAFRIVQNIITKGYALGPFVEELFEVTSCYFPIDFTPPPNDPHGITREDLIVGLRGVLASTPRFAEFLLPLVIEKMDSDIQSAKVDALQTLTAACAVYEQKELKEFLSGLWSSIRREVFQTASDKVESEGLAALHALSASLSRSVLGPDSEDLLDIFLTNILKDCKHHLCEPDMKLVWPSAKLLQAAAAASSRACRKVTANVLPLLLEQYNQHAQSSHRRTILEMTLGFLKLQSKWLHEEDENGLVSFKDPLCSMVFSAVTDPSTQLQQVAVKALTVLGTHQGFLSSGDIDLIVDHLTRLILEAADSQSCQAAIESSGSLARVHPSVFISRMVSPLCSRLQTVPMESTESPDGAIPQHAMWQRCHEALAAVSTHHSIVQETVPILLDYVRQTHKGEINAEDVVAVCKSLHHVAVLCQENAESLFYYHQKVVPCLLSLTVQAAMQDRGTAADLHVLLSDSVLTAMVPLIIASTSRLSPELLSSSISQIVSLFLDGDVSILAENSFTSRFLPFQMEGPAAPQSLLVALLMAYVCSLPRNVEVPHQSRLLQDLLALSLGGCCTFAFTSAAKCFAGLINKCPAGQQLDDILKIASHKIESGLEDNSKRTQAVMLLAWVTKALILRYHPMNGQLTNKMISLLSNRDLGPLAADLFSLLVSDSSDILNKSSHADIRIMYRQRFFTENVPKLVEGFNAANGDDKPNYLKALSHVLNCLPKQVLITELPSLFSLLLEALSCPDNIVQLSTLTCLEPLLLDAAEILSVHIDSLISKLLCLTSSPSMAVRITALKCMLALTKLPLPMLLPYKQRVIRALAKPLDDKKRLVRKEAVEARCQWFLIGSPGS</sequence>
<evidence type="ECO:0000256" key="12">
    <source>
        <dbReference type="RuleBase" id="RU367072"/>
    </source>
</evidence>
<dbReference type="GO" id="GO:0051604">
    <property type="term" value="P:protein maturation"/>
    <property type="evidence" value="ECO:0007669"/>
    <property type="project" value="UniProtKB-UniRule"/>
</dbReference>
<keyword evidence="16" id="KW-1185">Reference proteome</keyword>
<gene>
    <name evidence="15" type="ORF">GDO81_004011</name>
</gene>
<dbReference type="PANTHER" id="PTHR12891:SF0">
    <property type="entry name" value="MMS19 NUCLEOTIDE EXCISION REPAIR PROTEIN HOMOLOG"/>
    <property type="match status" value="1"/>
</dbReference>
<feature type="domain" description="MMS19 C-terminal" evidence="13">
    <location>
        <begin position="549"/>
        <end position="974"/>
    </location>
</feature>
<evidence type="ECO:0000256" key="2">
    <source>
        <dbReference type="ARBA" id="ARBA00004186"/>
    </source>
</evidence>
<evidence type="ECO:0000313" key="16">
    <source>
        <dbReference type="Proteomes" id="UP000824782"/>
    </source>
</evidence>
<dbReference type="GO" id="GO:0097361">
    <property type="term" value="C:cytosolic [4Fe-4S] assembly targeting complex"/>
    <property type="evidence" value="ECO:0007669"/>
    <property type="project" value="UniProtKB-UniRule"/>
</dbReference>
<dbReference type="Proteomes" id="UP000824782">
    <property type="component" value="Unassembled WGS sequence"/>
</dbReference>